<keyword evidence="2 11" id="KW-0547">Nucleotide-binding</keyword>
<evidence type="ECO:0000256" key="10">
    <source>
        <dbReference type="ARBA" id="ARBA00048988"/>
    </source>
</evidence>
<dbReference type="FunCoup" id="A0A0D0B5Q9">
    <property type="interactions" value="275"/>
</dbReference>
<dbReference type="EMBL" id="KN835176">
    <property type="protein sequence ID" value="KIK45214.1"/>
    <property type="molecule type" value="Genomic_DNA"/>
</dbReference>
<comment type="catalytic activity">
    <reaction evidence="10">
        <text>ATP + H2O = ADP + phosphate + H(+)</text>
        <dbReference type="Rhea" id="RHEA:13065"/>
        <dbReference type="ChEBI" id="CHEBI:15377"/>
        <dbReference type="ChEBI" id="CHEBI:15378"/>
        <dbReference type="ChEBI" id="CHEBI:30616"/>
        <dbReference type="ChEBI" id="CHEBI:43474"/>
        <dbReference type="ChEBI" id="CHEBI:456216"/>
        <dbReference type="EC" id="5.6.2.4"/>
    </reaction>
</comment>
<dbReference type="PROSITE" id="PS51217">
    <property type="entry name" value="UVRD_HELICASE_CTER"/>
    <property type="match status" value="1"/>
</dbReference>
<dbReference type="InterPro" id="IPR013986">
    <property type="entry name" value="DExx_box_DNA_helicase_dom_sf"/>
</dbReference>
<dbReference type="Gene3D" id="1.10.486.10">
    <property type="entry name" value="PCRA, domain 4"/>
    <property type="match status" value="1"/>
</dbReference>
<dbReference type="InParanoid" id="A0A0D0B5Q9"/>
<dbReference type="InterPro" id="IPR027417">
    <property type="entry name" value="P-loop_NTPase"/>
</dbReference>
<sequence length="747" mass="83304">MAENLLKSLNSAQTRCVFHVVPCSIIRVLICLVRTGVTHRPDSPLQILAGPGSGKTKVLTSRIAYMILHHGMDPSSICAVTFTNKAANEMRARLVKLVGKDSVNKVKLGTFHAICALFLRKYGTSVGLDGNFTICDSDESKRIVTKLLKPYSDFLASNDIQVNAATLCSLISRAKSKGETPEDVIPRKGSRHISSKATSSKSTNEDFQRVFAEIYRDYEKTLRKNNSLDFDDLLLFGVRLFSQHPRYAAWCQHILVDEFQDTNAVQYELMCCIAAASRCVTVVGDPDQSIYGWRSADITNLGKMRNDFANVAQIMLEQNYRSAGSILATSLAIISQDTSRIAKTLHTDHPLGPLPMLSSFPTEHDEAAFIAWEINRMIAQSGGMLGFGDFAVLLRFNAISRTIENALRKEGIPNRMLGGHQFFERAEIKDILAYLQLVDNPHFEPAFSRAINNPSRGIGDKSLGEILSRAQTLGISPLTLVERIHDSIIPDLKPSVKRKVQSFVNVIRSLRSSATDGMEPAQLIAKLLERIDYQEHLKKSQPDWDTRWENVQELISFASDATADASNVPVVDGDESSLQDTPLRRFLQASMLSSAGDQSNENDNEKVSIATCHAAKGLEWPVVFVPAVEHGTFPFYRSDDIHEERQAFQRLLYVACTRAQTSLYLTHTSNRKVAGVSKSRDLSEFISKICSKHPPLFSDMPHTHSIQDLRLVARILDRGSRMPDELEVKRRMTMLCVVCLKSLEDCN</sequence>
<protein>
    <recommendedName>
        <fullName evidence="9">DNA 3'-5' helicase</fullName>
        <ecNumber evidence="9">5.6.2.4</ecNumber>
    </recommendedName>
</protein>
<dbReference type="GO" id="GO:0005634">
    <property type="term" value="C:nucleus"/>
    <property type="evidence" value="ECO:0007669"/>
    <property type="project" value="TreeGrafter"/>
</dbReference>
<dbReference type="InterPro" id="IPR000212">
    <property type="entry name" value="DNA_helicase_UvrD/REP"/>
</dbReference>
<reference evidence="15 16" key="1">
    <citation type="submission" date="2014-04" db="EMBL/GenBank/DDBJ databases">
        <authorList>
            <consortium name="DOE Joint Genome Institute"/>
            <person name="Kuo A."/>
            <person name="Ruytinx J."/>
            <person name="Rineau F."/>
            <person name="Colpaert J."/>
            <person name="Kohler A."/>
            <person name="Nagy L.G."/>
            <person name="Floudas D."/>
            <person name="Copeland A."/>
            <person name="Barry K.W."/>
            <person name="Cichocki N."/>
            <person name="Veneault-Fourrey C."/>
            <person name="LaButti K."/>
            <person name="Lindquist E.A."/>
            <person name="Lipzen A."/>
            <person name="Lundell T."/>
            <person name="Morin E."/>
            <person name="Murat C."/>
            <person name="Sun H."/>
            <person name="Tunlid A."/>
            <person name="Henrissat B."/>
            <person name="Grigoriev I.V."/>
            <person name="Hibbett D.S."/>
            <person name="Martin F."/>
            <person name="Nordberg H.P."/>
            <person name="Cantor M.N."/>
            <person name="Hua S.X."/>
        </authorList>
    </citation>
    <scope>NUCLEOTIDE SEQUENCE [LARGE SCALE GENOMIC DNA]</scope>
    <source>
        <strain evidence="15 16">UH-Slu-Lm8-n1</strain>
    </source>
</reference>
<dbReference type="Pfam" id="PF00580">
    <property type="entry name" value="UvrD-helicase"/>
    <property type="match status" value="1"/>
</dbReference>
<feature type="binding site" evidence="11">
    <location>
        <begin position="49"/>
        <end position="56"/>
    </location>
    <ligand>
        <name>ATP</name>
        <dbReference type="ChEBI" id="CHEBI:30616"/>
    </ligand>
</feature>
<dbReference type="Gene3D" id="3.40.50.300">
    <property type="entry name" value="P-loop containing nucleotide triphosphate hydrolases"/>
    <property type="match status" value="2"/>
</dbReference>
<dbReference type="GO" id="GO:0003677">
    <property type="term" value="F:DNA binding"/>
    <property type="evidence" value="ECO:0007669"/>
    <property type="project" value="UniProtKB-KW"/>
</dbReference>
<evidence type="ECO:0000313" key="15">
    <source>
        <dbReference type="EMBL" id="KIK45214.1"/>
    </source>
</evidence>
<proteinExistence type="inferred from homology"/>
<dbReference type="STRING" id="930992.A0A0D0B5Q9"/>
<evidence type="ECO:0000256" key="11">
    <source>
        <dbReference type="PROSITE-ProRule" id="PRU00560"/>
    </source>
</evidence>
<dbReference type="PANTHER" id="PTHR11070:SF2">
    <property type="entry name" value="ATP-DEPENDENT DNA HELICASE SRS2"/>
    <property type="match status" value="1"/>
</dbReference>
<dbReference type="InterPro" id="IPR014017">
    <property type="entry name" value="DNA_helicase_UvrD-like_C"/>
</dbReference>
<evidence type="ECO:0000256" key="2">
    <source>
        <dbReference type="ARBA" id="ARBA00022741"/>
    </source>
</evidence>
<evidence type="ECO:0000313" key="16">
    <source>
        <dbReference type="Proteomes" id="UP000054485"/>
    </source>
</evidence>
<evidence type="ECO:0000256" key="1">
    <source>
        <dbReference type="ARBA" id="ARBA00009922"/>
    </source>
</evidence>
<evidence type="ECO:0000256" key="7">
    <source>
        <dbReference type="ARBA" id="ARBA00023235"/>
    </source>
</evidence>
<feature type="domain" description="UvrD-like helicase ATP-binding" evidence="13">
    <location>
        <begin position="28"/>
        <end position="323"/>
    </location>
</feature>
<keyword evidence="4 11" id="KW-0347">Helicase</keyword>
<reference evidence="16" key="2">
    <citation type="submission" date="2015-01" db="EMBL/GenBank/DDBJ databases">
        <title>Evolutionary Origins and Diversification of the Mycorrhizal Mutualists.</title>
        <authorList>
            <consortium name="DOE Joint Genome Institute"/>
            <consortium name="Mycorrhizal Genomics Consortium"/>
            <person name="Kohler A."/>
            <person name="Kuo A."/>
            <person name="Nagy L.G."/>
            <person name="Floudas D."/>
            <person name="Copeland A."/>
            <person name="Barry K.W."/>
            <person name="Cichocki N."/>
            <person name="Veneault-Fourrey C."/>
            <person name="LaButti K."/>
            <person name="Lindquist E.A."/>
            <person name="Lipzen A."/>
            <person name="Lundell T."/>
            <person name="Morin E."/>
            <person name="Murat C."/>
            <person name="Riley R."/>
            <person name="Ohm R."/>
            <person name="Sun H."/>
            <person name="Tunlid A."/>
            <person name="Henrissat B."/>
            <person name="Grigoriev I.V."/>
            <person name="Hibbett D.S."/>
            <person name="Martin F."/>
        </authorList>
    </citation>
    <scope>NUCLEOTIDE SEQUENCE [LARGE SCALE GENOMIC DNA]</scope>
    <source>
        <strain evidence="16">UH-Slu-Lm8-n1</strain>
    </source>
</reference>
<keyword evidence="5 11" id="KW-0067">ATP-binding</keyword>
<feature type="region of interest" description="Disordered" evidence="12">
    <location>
        <begin position="179"/>
        <end position="201"/>
    </location>
</feature>
<dbReference type="Proteomes" id="UP000054485">
    <property type="component" value="Unassembled WGS sequence"/>
</dbReference>
<feature type="domain" description="UvrD-like helicase C-terminal" evidence="14">
    <location>
        <begin position="324"/>
        <end position="617"/>
    </location>
</feature>
<dbReference type="AlphaFoldDB" id="A0A0D0B5Q9"/>
<evidence type="ECO:0000256" key="9">
    <source>
        <dbReference type="ARBA" id="ARBA00034808"/>
    </source>
</evidence>
<evidence type="ECO:0000256" key="6">
    <source>
        <dbReference type="ARBA" id="ARBA00023125"/>
    </source>
</evidence>
<comment type="similarity">
    <text evidence="1">Belongs to the helicase family. UvrD subfamily.</text>
</comment>
<gene>
    <name evidence="15" type="ORF">CY34DRAFT_78359</name>
</gene>
<evidence type="ECO:0000259" key="14">
    <source>
        <dbReference type="PROSITE" id="PS51217"/>
    </source>
</evidence>
<dbReference type="GO" id="GO:0043138">
    <property type="term" value="F:3'-5' DNA helicase activity"/>
    <property type="evidence" value="ECO:0007669"/>
    <property type="project" value="UniProtKB-EC"/>
</dbReference>
<evidence type="ECO:0000256" key="5">
    <source>
        <dbReference type="ARBA" id="ARBA00022840"/>
    </source>
</evidence>
<comment type="catalytic activity">
    <reaction evidence="8">
        <text>Couples ATP hydrolysis with the unwinding of duplex DNA by translocating in the 3'-5' direction.</text>
        <dbReference type="EC" id="5.6.2.4"/>
    </reaction>
</comment>
<keyword evidence="6" id="KW-0238">DNA-binding</keyword>
<dbReference type="SUPFAM" id="SSF52540">
    <property type="entry name" value="P-loop containing nucleoside triphosphate hydrolases"/>
    <property type="match status" value="1"/>
</dbReference>
<dbReference type="PANTHER" id="PTHR11070">
    <property type="entry name" value="UVRD / RECB / PCRA DNA HELICASE FAMILY MEMBER"/>
    <property type="match status" value="1"/>
</dbReference>
<keyword evidence="3 11" id="KW-0378">Hydrolase</keyword>
<keyword evidence="16" id="KW-1185">Reference proteome</keyword>
<keyword evidence="7" id="KW-0413">Isomerase</keyword>
<dbReference type="PROSITE" id="PS51198">
    <property type="entry name" value="UVRD_HELICASE_ATP_BIND"/>
    <property type="match status" value="1"/>
</dbReference>
<evidence type="ECO:0000256" key="3">
    <source>
        <dbReference type="ARBA" id="ARBA00022801"/>
    </source>
</evidence>
<evidence type="ECO:0000259" key="13">
    <source>
        <dbReference type="PROSITE" id="PS51198"/>
    </source>
</evidence>
<dbReference type="OrthoDB" id="1470711at2759"/>
<dbReference type="Gene3D" id="1.10.10.160">
    <property type="match status" value="1"/>
</dbReference>
<evidence type="ECO:0000256" key="4">
    <source>
        <dbReference type="ARBA" id="ARBA00022806"/>
    </source>
</evidence>
<evidence type="ECO:0000256" key="12">
    <source>
        <dbReference type="SAM" id="MobiDB-lite"/>
    </source>
</evidence>
<organism evidence="15 16">
    <name type="scientific">Suillus luteus UH-Slu-Lm8-n1</name>
    <dbReference type="NCBI Taxonomy" id="930992"/>
    <lineage>
        <taxon>Eukaryota</taxon>
        <taxon>Fungi</taxon>
        <taxon>Dikarya</taxon>
        <taxon>Basidiomycota</taxon>
        <taxon>Agaricomycotina</taxon>
        <taxon>Agaricomycetes</taxon>
        <taxon>Agaricomycetidae</taxon>
        <taxon>Boletales</taxon>
        <taxon>Suillineae</taxon>
        <taxon>Suillaceae</taxon>
        <taxon>Suillus</taxon>
    </lineage>
</organism>
<dbReference type="EC" id="5.6.2.4" evidence="9"/>
<name>A0A0D0B5Q9_9AGAM</name>
<dbReference type="GO" id="GO:0000725">
    <property type="term" value="P:recombinational repair"/>
    <property type="evidence" value="ECO:0007669"/>
    <property type="project" value="TreeGrafter"/>
</dbReference>
<dbReference type="GO" id="GO:0016787">
    <property type="term" value="F:hydrolase activity"/>
    <property type="evidence" value="ECO:0007669"/>
    <property type="project" value="UniProtKB-UniRule"/>
</dbReference>
<dbReference type="Pfam" id="PF13361">
    <property type="entry name" value="UvrD_C"/>
    <property type="match status" value="1"/>
</dbReference>
<dbReference type="CDD" id="cd17932">
    <property type="entry name" value="DEXQc_UvrD"/>
    <property type="match status" value="1"/>
</dbReference>
<accession>A0A0D0B5Q9</accession>
<dbReference type="GO" id="GO:0005524">
    <property type="term" value="F:ATP binding"/>
    <property type="evidence" value="ECO:0007669"/>
    <property type="project" value="UniProtKB-UniRule"/>
</dbReference>
<evidence type="ECO:0000256" key="8">
    <source>
        <dbReference type="ARBA" id="ARBA00034617"/>
    </source>
</evidence>
<dbReference type="InterPro" id="IPR014016">
    <property type="entry name" value="UvrD-like_ATP-bd"/>
</dbReference>
<dbReference type="HOGENOM" id="CLU_004585_4_0_1"/>